<sequence>MIRFRNPGTQYTTQVQVFRELYKEYKDAPSFDLDDMAATIAKTKLMTAYGYAGDAALALSNTENDSLNSTKMNAKMYAEVFRLLGWVTSAGDNSYPLVFTYIGEHAALADDVLPLYEQCVLGINNPQEIMDVKYDEKVRFFKATLFSLQDLGGIMYKHELCLGPMSIDDLDKSQYNRMITYLKKLRGSYGRYQDAYQALCDDLGVKPTLPDNSTRLPIAFMKTCGWVESQRTRKLYPPKSLECLCLTQHGADLANSLREVKDLRMDEYYSYPEHTRNSLIRLGVYSMLLRAGYDTSPVQETMRQDQVVCADVLNGKELLFSPYQTLHRSVVDEALGIHREIAGTQTHTDVLPDIKRTDANVNNICLTISTNGAHSTSDVEVNSFVQQVLDAKSVGERKKDIIDKIFDDSITDTQTKFYPLVAMLFRVMGLDCQASRPGDNGARWDAIIVDSEESIPIEIKSPTEEQHLSLKAIRQALENKVILLSRGTHPTLPETTSLAVGYYLPNDRAEVTNLMSDFKTAFGYNIGIIDLKTLLTIAVTIVYDEKTFDISELNRLEGFANATFN</sequence>
<gene>
    <name evidence="1" type="ORF">DWX93_16260</name>
</gene>
<dbReference type="EMBL" id="QRVL01000027">
    <property type="protein sequence ID" value="RGS35763.1"/>
    <property type="molecule type" value="Genomic_DNA"/>
</dbReference>
<proteinExistence type="predicted"/>
<evidence type="ECO:0000313" key="2">
    <source>
        <dbReference type="Proteomes" id="UP000266172"/>
    </source>
</evidence>
<protein>
    <submittedName>
        <fullName evidence="1">Uncharacterized protein</fullName>
    </submittedName>
</protein>
<dbReference type="Proteomes" id="UP000266172">
    <property type="component" value="Unassembled WGS sequence"/>
</dbReference>
<accession>A0A395V2R9</accession>
<name>A0A395V2R9_9FIRM</name>
<comment type="caution">
    <text evidence="1">The sequence shown here is derived from an EMBL/GenBank/DDBJ whole genome shotgun (WGS) entry which is preliminary data.</text>
</comment>
<dbReference type="AlphaFoldDB" id="A0A395V2R9"/>
<reference evidence="1 2" key="1">
    <citation type="submission" date="2018-08" db="EMBL/GenBank/DDBJ databases">
        <title>A genome reference for cultivated species of the human gut microbiota.</title>
        <authorList>
            <person name="Zou Y."/>
            <person name="Xue W."/>
            <person name="Luo G."/>
        </authorList>
    </citation>
    <scope>NUCLEOTIDE SEQUENCE [LARGE SCALE GENOMIC DNA]</scope>
    <source>
        <strain evidence="1 2">AF22-12AC</strain>
    </source>
</reference>
<dbReference type="RefSeq" id="WP_118098660.1">
    <property type="nucleotide sequence ID" value="NZ_QRVL01000027.1"/>
</dbReference>
<evidence type="ECO:0000313" key="1">
    <source>
        <dbReference type="EMBL" id="RGS35763.1"/>
    </source>
</evidence>
<organism evidence="1 2">
    <name type="scientific">Roseburia hominis</name>
    <dbReference type="NCBI Taxonomy" id="301301"/>
    <lineage>
        <taxon>Bacteria</taxon>
        <taxon>Bacillati</taxon>
        <taxon>Bacillota</taxon>
        <taxon>Clostridia</taxon>
        <taxon>Lachnospirales</taxon>
        <taxon>Lachnospiraceae</taxon>
        <taxon>Roseburia</taxon>
    </lineage>
</organism>